<reference evidence="2 3" key="1">
    <citation type="journal article" date="2012" name="Stand. Genomic Sci.">
        <title>Complete genome sequence of the melanogenic marine bacterium Marinomonas mediterranea type strain (MMB-1(T)).</title>
        <authorList>
            <person name="Lucas-Elio P."/>
            <person name="Goodwin L."/>
            <person name="Woyke T."/>
            <person name="Pitluck S."/>
            <person name="Nolan M."/>
            <person name="Kyrpides N.C."/>
            <person name="Detter J.C."/>
            <person name="Copeland A."/>
            <person name="Teshima H."/>
            <person name="Bruce D."/>
            <person name="Detter C."/>
            <person name="Tapia R."/>
            <person name="Han S."/>
            <person name="Land M.L."/>
            <person name="Ivanova N."/>
            <person name="Mikhailova N."/>
            <person name="Johnston A.W."/>
            <person name="Sanchez-Amat A."/>
        </authorList>
    </citation>
    <scope>NUCLEOTIDE SEQUENCE [LARGE SCALE GENOMIC DNA]</scope>
    <source>
        <strain evidence="3">ATCC 700492 / JCM 21426 / NBRC 103028 / MMB-1</strain>
    </source>
</reference>
<protein>
    <submittedName>
        <fullName evidence="2">Uncharacterized protein</fullName>
    </submittedName>
</protein>
<organism evidence="2 3">
    <name type="scientific">Marinomonas mediterranea (strain ATCC 700492 / JCM 21426 / NBRC 103028 / MMB-1)</name>
    <dbReference type="NCBI Taxonomy" id="717774"/>
    <lineage>
        <taxon>Bacteria</taxon>
        <taxon>Pseudomonadati</taxon>
        <taxon>Pseudomonadota</taxon>
        <taxon>Gammaproteobacteria</taxon>
        <taxon>Oceanospirillales</taxon>
        <taxon>Oceanospirillaceae</taxon>
        <taxon>Marinomonas</taxon>
    </lineage>
</organism>
<proteinExistence type="predicted"/>
<name>F2JZ38_MARM1</name>
<keyword evidence="1" id="KW-0732">Signal</keyword>
<dbReference type="Proteomes" id="UP000001062">
    <property type="component" value="Chromosome"/>
</dbReference>
<dbReference type="RefSeq" id="WP_013661919.1">
    <property type="nucleotide sequence ID" value="NC_015276.1"/>
</dbReference>
<dbReference type="PATRIC" id="fig|717774.3.peg.2875"/>
<evidence type="ECO:0000313" key="2">
    <source>
        <dbReference type="EMBL" id="ADZ92016.1"/>
    </source>
</evidence>
<dbReference type="EMBL" id="CP002583">
    <property type="protein sequence ID" value="ADZ92016.1"/>
    <property type="molecule type" value="Genomic_DNA"/>
</dbReference>
<dbReference type="AlphaFoldDB" id="F2JZ38"/>
<feature type="chain" id="PRO_5003280749" evidence="1">
    <location>
        <begin position="24"/>
        <end position="392"/>
    </location>
</feature>
<dbReference type="KEGG" id="mme:Marme_2793"/>
<gene>
    <name evidence="2" type="ordered locus">Marme_2793</name>
</gene>
<dbReference type="HOGENOM" id="CLU_703583_0_0_6"/>
<sequence length="392" mass="43910" precursor="true">MKQAIYTLILMAALSLFSVSVLANGADNAHVTLVETFGLATKKEGDKYRIITFIPRTFLLFDIDKEEPDLKVGKQYLAATTQDGVRVFLLERAVSKGPFKTVFGDQDIIFNKSHSVCFSIQCDQQDDDQLLKINAGEVFKAEELNIAGTEVYRLVGNRGNRNSVDEVTGYISKDQLEKLNHKSVVTYATLRHPRYGLTSSEAKAINTSCGQKIERDERKNFGTLSEADKALISAFGVAAIGGGGNLQFKRSYGGESKEVVYKVYDVVDRRIEPNIQTTYAAQIVYRCDESDIFAKRTFIESLAIINTTTNSTHTFKPEGTPENLLEYTGAPYMYSVNNSRHYFQIMDKLSEQFESRALAGYFLAGFNRSCKGKYRKREESCQHSAYEGSSNN</sequence>
<feature type="signal peptide" evidence="1">
    <location>
        <begin position="1"/>
        <end position="23"/>
    </location>
</feature>
<evidence type="ECO:0000313" key="3">
    <source>
        <dbReference type="Proteomes" id="UP000001062"/>
    </source>
</evidence>
<accession>F2JZ38</accession>
<dbReference type="OrthoDB" id="9959521at2"/>
<evidence type="ECO:0000256" key="1">
    <source>
        <dbReference type="SAM" id="SignalP"/>
    </source>
</evidence>
<keyword evidence="3" id="KW-1185">Reference proteome</keyword>